<sequence>MSDASSIRIPVVAESVLNHVEKRVTESKDKQLLDEDLLSLHSVFGAVLERALDILEKHPIFVAYTTTNKSRTLIEIQGENDRLPTMRSHKTSI</sequence>
<accession>A0ACC2QBV9</accession>
<evidence type="ECO:0000313" key="1">
    <source>
        <dbReference type="EMBL" id="KAJ8713084.1"/>
    </source>
</evidence>
<gene>
    <name evidence="1" type="ORF">PYW08_008388</name>
</gene>
<organism evidence="1 2">
    <name type="scientific">Mythimna loreyi</name>
    <dbReference type="NCBI Taxonomy" id="667449"/>
    <lineage>
        <taxon>Eukaryota</taxon>
        <taxon>Metazoa</taxon>
        <taxon>Ecdysozoa</taxon>
        <taxon>Arthropoda</taxon>
        <taxon>Hexapoda</taxon>
        <taxon>Insecta</taxon>
        <taxon>Pterygota</taxon>
        <taxon>Neoptera</taxon>
        <taxon>Endopterygota</taxon>
        <taxon>Lepidoptera</taxon>
        <taxon>Glossata</taxon>
        <taxon>Ditrysia</taxon>
        <taxon>Noctuoidea</taxon>
        <taxon>Noctuidae</taxon>
        <taxon>Noctuinae</taxon>
        <taxon>Hadenini</taxon>
        <taxon>Mythimna</taxon>
    </lineage>
</organism>
<name>A0ACC2QBV9_9NEOP</name>
<proteinExistence type="predicted"/>
<protein>
    <submittedName>
        <fullName evidence="1">Uncharacterized protein</fullName>
    </submittedName>
</protein>
<keyword evidence="2" id="KW-1185">Reference proteome</keyword>
<dbReference type="Proteomes" id="UP001231649">
    <property type="component" value="Chromosome 21"/>
</dbReference>
<evidence type="ECO:0000313" key="2">
    <source>
        <dbReference type="Proteomes" id="UP001231649"/>
    </source>
</evidence>
<reference evidence="1" key="1">
    <citation type="submission" date="2023-03" db="EMBL/GenBank/DDBJ databases">
        <title>Chromosome-level genomes of two armyworms, Mythimna separata and Mythimna loreyi, provide insights into the biosynthesis and reception of sex pheromones.</title>
        <authorList>
            <person name="Zhao H."/>
        </authorList>
    </citation>
    <scope>NUCLEOTIDE SEQUENCE</scope>
    <source>
        <strain evidence="1">BeijingLab</strain>
    </source>
</reference>
<comment type="caution">
    <text evidence="1">The sequence shown here is derived from an EMBL/GenBank/DDBJ whole genome shotgun (WGS) entry which is preliminary data.</text>
</comment>
<dbReference type="EMBL" id="CM056797">
    <property type="protein sequence ID" value="KAJ8713084.1"/>
    <property type="molecule type" value="Genomic_DNA"/>
</dbReference>